<dbReference type="Proteomes" id="UP001209570">
    <property type="component" value="Unassembled WGS sequence"/>
</dbReference>
<evidence type="ECO:0000313" key="3">
    <source>
        <dbReference type="Proteomes" id="UP001209570"/>
    </source>
</evidence>
<sequence>MSCGLRHHHQQHHIAVAPACKIQEAVNNDVPVIADVVKSTQILPVDIVEPQFKHYLSDKAGNVEVRPLCHVVVDDHDKPIAVAYFAYEAPTNMTWNLVLLAVHKAHHGQGIGTLIVSHVEKLLQQEAGARMLIIETSSSAEFDDTRAFYIKRGYTEAARLADFYDDGNAKVVYQKRLQGE</sequence>
<dbReference type="PROSITE" id="PS51186">
    <property type="entry name" value="GNAT"/>
    <property type="match status" value="1"/>
</dbReference>
<dbReference type="Pfam" id="PF13508">
    <property type="entry name" value="Acetyltransf_7"/>
    <property type="match status" value="1"/>
</dbReference>
<proteinExistence type="predicted"/>
<dbReference type="InterPro" id="IPR000182">
    <property type="entry name" value="GNAT_dom"/>
</dbReference>
<feature type="domain" description="N-acetyltransferase" evidence="1">
    <location>
        <begin position="20"/>
        <end position="178"/>
    </location>
</feature>
<dbReference type="SUPFAM" id="SSF55729">
    <property type="entry name" value="Acyl-CoA N-acyltransferases (Nat)"/>
    <property type="match status" value="1"/>
</dbReference>
<gene>
    <name evidence="2" type="ORF">P43SY_005970</name>
</gene>
<dbReference type="AlphaFoldDB" id="A0AAD5Q493"/>
<evidence type="ECO:0000313" key="2">
    <source>
        <dbReference type="EMBL" id="KAJ0392950.1"/>
    </source>
</evidence>
<accession>A0AAD5Q493</accession>
<dbReference type="Gene3D" id="3.40.630.30">
    <property type="match status" value="1"/>
</dbReference>
<evidence type="ECO:0000259" key="1">
    <source>
        <dbReference type="PROSITE" id="PS51186"/>
    </source>
</evidence>
<organism evidence="2 3">
    <name type="scientific">Pythium insidiosum</name>
    <name type="common">Pythiosis disease agent</name>
    <dbReference type="NCBI Taxonomy" id="114742"/>
    <lineage>
        <taxon>Eukaryota</taxon>
        <taxon>Sar</taxon>
        <taxon>Stramenopiles</taxon>
        <taxon>Oomycota</taxon>
        <taxon>Peronosporomycetes</taxon>
        <taxon>Pythiales</taxon>
        <taxon>Pythiaceae</taxon>
        <taxon>Pythium</taxon>
    </lineage>
</organism>
<protein>
    <recommendedName>
        <fullName evidence="1">N-acetyltransferase domain-containing protein</fullName>
    </recommendedName>
</protein>
<reference evidence="2" key="1">
    <citation type="submission" date="2021-12" db="EMBL/GenBank/DDBJ databases">
        <title>Prjna785345.</title>
        <authorList>
            <person name="Rujirawat T."/>
            <person name="Krajaejun T."/>
        </authorList>
    </citation>
    <scope>NUCLEOTIDE SEQUENCE</scope>
    <source>
        <strain evidence="2">Pi057C3</strain>
    </source>
</reference>
<dbReference type="GO" id="GO:0016747">
    <property type="term" value="F:acyltransferase activity, transferring groups other than amino-acyl groups"/>
    <property type="evidence" value="ECO:0007669"/>
    <property type="project" value="InterPro"/>
</dbReference>
<dbReference type="InterPro" id="IPR016181">
    <property type="entry name" value="Acyl_CoA_acyltransferase"/>
</dbReference>
<dbReference type="CDD" id="cd04301">
    <property type="entry name" value="NAT_SF"/>
    <property type="match status" value="1"/>
</dbReference>
<keyword evidence="3" id="KW-1185">Reference proteome</keyword>
<name>A0AAD5Q493_PYTIN</name>
<comment type="caution">
    <text evidence="2">The sequence shown here is derived from an EMBL/GenBank/DDBJ whole genome shotgun (WGS) entry which is preliminary data.</text>
</comment>
<dbReference type="EMBL" id="JAKCXM010000550">
    <property type="protein sequence ID" value="KAJ0392950.1"/>
    <property type="molecule type" value="Genomic_DNA"/>
</dbReference>